<dbReference type="EMBL" id="CAJHUB010000649">
    <property type="protein sequence ID" value="CAD7667431.1"/>
    <property type="molecule type" value="Genomic_DNA"/>
</dbReference>
<sequence length="137" mass="14844">MASKVGGNFASPETLGCRSWTIFKFFPLVSKGVTVAWSLLTAAGEGVTSGKLVREMAGDAEVAGPLEFLVPCSYLSARQGAVARAGSVLCIPPLPPKKDLTLIWITFNTGWNMKSRLIILIQQARCHHLSKLKFCTY</sequence>
<comment type="caution">
    <text evidence="1">The sequence shown here is derived from an EMBL/GenBank/DDBJ whole genome shotgun (WGS) entry which is preliminary data.</text>
</comment>
<protein>
    <submittedName>
        <fullName evidence="1">(raccoon dog) hypothetical protein</fullName>
    </submittedName>
</protein>
<reference evidence="1" key="1">
    <citation type="submission" date="2020-12" db="EMBL/GenBank/DDBJ databases">
        <authorList>
            <consortium name="Molecular Ecology Group"/>
        </authorList>
    </citation>
    <scope>NUCLEOTIDE SEQUENCE</scope>
    <source>
        <strain evidence="1">TBG_1078</strain>
    </source>
</reference>
<evidence type="ECO:0000313" key="2">
    <source>
        <dbReference type="Proteomes" id="UP000645828"/>
    </source>
</evidence>
<dbReference type="Proteomes" id="UP000645828">
    <property type="component" value="Unassembled WGS sequence"/>
</dbReference>
<gene>
    <name evidence="1" type="ORF">NYPRO_LOCUS748</name>
</gene>
<evidence type="ECO:0000313" key="1">
    <source>
        <dbReference type="EMBL" id="CAD7667431.1"/>
    </source>
</evidence>
<name>A0A811XXQ9_NYCPR</name>
<keyword evidence="2" id="KW-1185">Reference proteome</keyword>
<organism evidence="1 2">
    <name type="scientific">Nyctereutes procyonoides</name>
    <name type="common">Raccoon dog</name>
    <name type="synonym">Canis procyonoides</name>
    <dbReference type="NCBI Taxonomy" id="34880"/>
    <lineage>
        <taxon>Eukaryota</taxon>
        <taxon>Metazoa</taxon>
        <taxon>Chordata</taxon>
        <taxon>Craniata</taxon>
        <taxon>Vertebrata</taxon>
        <taxon>Euteleostomi</taxon>
        <taxon>Mammalia</taxon>
        <taxon>Eutheria</taxon>
        <taxon>Laurasiatheria</taxon>
        <taxon>Carnivora</taxon>
        <taxon>Caniformia</taxon>
        <taxon>Canidae</taxon>
        <taxon>Nyctereutes</taxon>
    </lineage>
</organism>
<accession>A0A811XXQ9</accession>
<proteinExistence type="predicted"/>
<dbReference type="AlphaFoldDB" id="A0A811XXQ9"/>